<protein>
    <recommendedName>
        <fullName evidence="2">histidine kinase</fullName>
        <ecNumber evidence="2">2.7.13.3</ecNumber>
    </recommendedName>
</protein>
<keyword evidence="5" id="KW-0175">Coiled coil</keyword>
<evidence type="ECO:0000256" key="5">
    <source>
        <dbReference type="SAM" id="Coils"/>
    </source>
</evidence>
<dbReference type="CDD" id="cd00082">
    <property type="entry name" value="HisKA"/>
    <property type="match status" value="1"/>
</dbReference>
<evidence type="ECO:0000313" key="9">
    <source>
        <dbReference type="Proteomes" id="UP000826725"/>
    </source>
</evidence>
<dbReference type="Pfam" id="PF02518">
    <property type="entry name" value="HATPase_c"/>
    <property type="match status" value="1"/>
</dbReference>
<comment type="catalytic activity">
    <reaction evidence="1">
        <text>ATP + protein L-histidine = ADP + protein N-phospho-L-histidine.</text>
        <dbReference type="EC" id="2.7.13.3"/>
    </reaction>
</comment>
<sequence>MAEIDRLKEQVANLKRQISEQKKTNEILKNRACRSVLHAAGDGVRGFPDSDRSSCHVKNTFLENVNHEVRSSINGVVGMMGLVFETDLSDRQRDYLEMVSSSVERLQGVVNRILDYSKIECGLLELREEDFNLKEKLDNDLYLSMLEAEGKGLDFSCHIGPDVPTHVNGDPERIVQVLSGLVNNGIKYTEQGQVEIRIEHDGYDRKNNLILKFSVIDSGCGLDERSRALISGYFNRKIKNSFQPLVVGSGGFGLTIASHLVDIMGGRVGFSSGPDGSVFWFKVPVREVSDLYTVEDRGSRVFENIEEKNTYALKGARVLLAEDEHINRVLLETVLNQLNVEVTSVESGEEAVKERCRGKYHAVLMDVQMDGVDGLEATRKIRALEKEKGEHVPVIALTALAMPGDRERCLQAGMDDYLPKPVDRDQLIDILNKHITRKALVVVSELERQQILVRVLVESGWMVTIAESRRTAMYEASLSHFDLIIFDISGSVSDWYSAVNIIRQLEEYSGRQAVVVGISGESGFEENRENGFDTFITGSFTEDRIKKELERFKRD</sequence>
<proteinExistence type="predicted"/>
<dbReference type="Pfam" id="PF00512">
    <property type="entry name" value="HisKA"/>
    <property type="match status" value="1"/>
</dbReference>
<dbReference type="PROSITE" id="PS50109">
    <property type="entry name" value="HIS_KIN"/>
    <property type="match status" value="1"/>
</dbReference>
<accession>A0A8D5JNI3</accession>
<dbReference type="InterPro" id="IPR003594">
    <property type="entry name" value="HATPase_dom"/>
</dbReference>
<dbReference type="InterPro" id="IPR003661">
    <property type="entry name" value="HisK_dim/P_dom"/>
</dbReference>
<dbReference type="EMBL" id="AP024086">
    <property type="protein sequence ID" value="BCL62707.1"/>
    <property type="molecule type" value="Genomic_DNA"/>
</dbReference>
<dbReference type="KEGG" id="dbk:DGMP_34000"/>
<feature type="coiled-coil region" evidence="5">
    <location>
        <begin position="4"/>
        <end position="31"/>
    </location>
</feature>
<dbReference type="Pfam" id="PF00072">
    <property type="entry name" value="Response_reg"/>
    <property type="match status" value="1"/>
</dbReference>
<dbReference type="RefSeq" id="WP_228855038.1">
    <property type="nucleotide sequence ID" value="NZ_AP024086.1"/>
</dbReference>
<evidence type="ECO:0000256" key="1">
    <source>
        <dbReference type="ARBA" id="ARBA00000085"/>
    </source>
</evidence>
<evidence type="ECO:0000259" key="7">
    <source>
        <dbReference type="PROSITE" id="PS50110"/>
    </source>
</evidence>
<dbReference type="GO" id="GO:0000155">
    <property type="term" value="F:phosphorelay sensor kinase activity"/>
    <property type="evidence" value="ECO:0007669"/>
    <property type="project" value="InterPro"/>
</dbReference>
<evidence type="ECO:0000256" key="2">
    <source>
        <dbReference type="ARBA" id="ARBA00012438"/>
    </source>
</evidence>
<dbReference type="InterPro" id="IPR005467">
    <property type="entry name" value="His_kinase_dom"/>
</dbReference>
<dbReference type="Proteomes" id="UP000826725">
    <property type="component" value="Chromosome"/>
</dbReference>
<reference evidence="8" key="1">
    <citation type="submission" date="2020-09" db="EMBL/GenBank/DDBJ databases">
        <title>Desulfogranum mesoprofundum gen. nov., sp. nov., a novel mesophilic, sulfate-reducing chemolithoautotroph isolated from a deep-sea hydrothermal vent chimney in the Suiyo Seamount.</title>
        <authorList>
            <person name="Hashimoto Y."/>
            <person name="Nakagawa S."/>
        </authorList>
    </citation>
    <scope>NUCLEOTIDE SEQUENCE</scope>
    <source>
        <strain evidence="8">KT2</strain>
    </source>
</reference>
<dbReference type="CDD" id="cd17546">
    <property type="entry name" value="REC_hyHK_CKI1_RcsC-like"/>
    <property type="match status" value="1"/>
</dbReference>
<evidence type="ECO:0000256" key="4">
    <source>
        <dbReference type="PROSITE-ProRule" id="PRU00169"/>
    </source>
</evidence>
<dbReference type="PANTHER" id="PTHR45339:SF5">
    <property type="entry name" value="HISTIDINE KINASE"/>
    <property type="match status" value="1"/>
</dbReference>
<feature type="modified residue" description="4-aspartylphosphate" evidence="4">
    <location>
        <position position="366"/>
    </location>
</feature>
<dbReference type="SMART" id="SM00387">
    <property type="entry name" value="HATPase_c"/>
    <property type="match status" value="1"/>
</dbReference>
<organism evidence="8 9">
    <name type="scientific">Desulfomarina profundi</name>
    <dbReference type="NCBI Taxonomy" id="2772557"/>
    <lineage>
        <taxon>Bacteria</taxon>
        <taxon>Pseudomonadati</taxon>
        <taxon>Thermodesulfobacteriota</taxon>
        <taxon>Desulfobulbia</taxon>
        <taxon>Desulfobulbales</taxon>
        <taxon>Desulfobulbaceae</taxon>
        <taxon>Desulfomarina</taxon>
    </lineage>
</organism>
<feature type="domain" description="Histidine kinase" evidence="6">
    <location>
        <begin position="64"/>
        <end position="287"/>
    </location>
</feature>
<dbReference type="SMART" id="SM00388">
    <property type="entry name" value="HisKA"/>
    <property type="match status" value="1"/>
</dbReference>
<feature type="domain" description="Response regulatory" evidence="7">
    <location>
        <begin position="317"/>
        <end position="435"/>
    </location>
</feature>
<keyword evidence="9" id="KW-1185">Reference proteome</keyword>
<keyword evidence="3 4" id="KW-0597">Phosphoprotein</keyword>
<evidence type="ECO:0000259" key="6">
    <source>
        <dbReference type="PROSITE" id="PS50109"/>
    </source>
</evidence>
<dbReference type="InterPro" id="IPR001789">
    <property type="entry name" value="Sig_transdc_resp-reg_receiver"/>
</dbReference>
<gene>
    <name evidence="8" type="ORF">DGMP_34000</name>
</gene>
<evidence type="ECO:0000256" key="3">
    <source>
        <dbReference type="ARBA" id="ARBA00022553"/>
    </source>
</evidence>
<dbReference type="EC" id="2.7.13.3" evidence="2"/>
<dbReference type="AlphaFoldDB" id="A0A8D5JNI3"/>
<evidence type="ECO:0000313" key="8">
    <source>
        <dbReference type="EMBL" id="BCL62707.1"/>
    </source>
</evidence>
<feature type="domain" description="Response regulatory" evidence="7">
    <location>
        <begin position="438"/>
        <end position="553"/>
    </location>
</feature>
<feature type="modified residue" description="4-aspartylphosphate" evidence="4">
    <location>
        <position position="487"/>
    </location>
</feature>
<name>A0A8D5JNI3_9BACT</name>
<dbReference type="PANTHER" id="PTHR45339">
    <property type="entry name" value="HYBRID SIGNAL TRANSDUCTION HISTIDINE KINASE J"/>
    <property type="match status" value="1"/>
</dbReference>
<dbReference type="SMART" id="SM00448">
    <property type="entry name" value="REC"/>
    <property type="match status" value="1"/>
</dbReference>
<dbReference type="PROSITE" id="PS50110">
    <property type="entry name" value="RESPONSE_REGULATORY"/>
    <property type="match status" value="2"/>
</dbReference>